<keyword evidence="2" id="KW-1185">Reference proteome</keyword>
<dbReference type="EMBL" id="VSRR010055097">
    <property type="protein sequence ID" value="MPC80825.1"/>
    <property type="molecule type" value="Genomic_DNA"/>
</dbReference>
<evidence type="ECO:0000313" key="1">
    <source>
        <dbReference type="EMBL" id="MPC80825.1"/>
    </source>
</evidence>
<comment type="caution">
    <text evidence="1">The sequence shown here is derived from an EMBL/GenBank/DDBJ whole genome shotgun (WGS) entry which is preliminary data.</text>
</comment>
<accession>A0A5B7IF13</accession>
<dbReference type="Proteomes" id="UP000324222">
    <property type="component" value="Unassembled WGS sequence"/>
</dbReference>
<dbReference type="AlphaFoldDB" id="A0A5B7IF13"/>
<name>A0A5B7IF13_PORTR</name>
<gene>
    <name evidence="1" type="ORF">E2C01_075418</name>
</gene>
<sequence>MDTWHQQRGKAAHVPDTAETHEAPMLLLALSTPRAQVRDYNGDPGKFRLVRINVVIKV</sequence>
<evidence type="ECO:0000313" key="2">
    <source>
        <dbReference type="Proteomes" id="UP000324222"/>
    </source>
</evidence>
<proteinExistence type="predicted"/>
<protein>
    <submittedName>
        <fullName evidence="1">Uncharacterized protein</fullName>
    </submittedName>
</protein>
<reference evidence="1 2" key="1">
    <citation type="submission" date="2019-05" db="EMBL/GenBank/DDBJ databases">
        <title>Another draft genome of Portunus trituberculatus and its Hox gene families provides insights of decapod evolution.</title>
        <authorList>
            <person name="Jeong J.-H."/>
            <person name="Song I."/>
            <person name="Kim S."/>
            <person name="Choi T."/>
            <person name="Kim D."/>
            <person name="Ryu S."/>
            <person name="Kim W."/>
        </authorList>
    </citation>
    <scope>NUCLEOTIDE SEQUENCE [LARGE SCALE GENOMIC DNA]</scope>
    <source>
        <tissue evidence="1">Muscle</tissue>
    </source>
</reference>
<organism evidence="1 2">
    <name type="scientific">Portunus trituberculatus</name>
    <name type="common">Swimming crab</name>
    <name type="synonym">Neptunus trituberculatus</name>
    <dbReference type="NCBI Taxonomy" id="210409"/>
    <lineage>
        <taxon>Eukaryota</taxon>
        <taxon>Metazoa</taxon>
        <taxon>Ecdysozoa</taxon>
        <taxon>Arthropoda</taxon>
        <taxon>Crustacea</taxon>
        <taxon>Multicrustacea</taxon>
        <taxon>Malacostraca</taxon>
        <taxon>Eumalacostraca</taxon>
        <taxon>Eucarida</taxon>
        <taxon>Decapoda</taxon>
        <taxon>Pleocyemata</taxon>
        <taxon>Brachyura</taxon>
        <taxon>Eubrachyura</taxon>
        <taxon>Portunoidea</taxon>
        <taxon>Portunidae</taxon>
        <taxon>Portuninae</taxon>
        <taxon>Portunus</taxon>
    </lineage>
</organism>